<dbReference type="Pfam" id="PF00732">
    <property type="entry name" value="GMC_oxred_N"/>
    <property type="match status" value="1"/>
</dbReference>
<keyword evidence="2" id="KW-0285">Flavoprotein</keyword>
<evidence type="ECO:0000256" key="2">
    <source>
        <dbReference type="PIRSR" id="PIRSR000137-2"/>
    </source>
</evidence>
<comment type="cofactor">
    <cofactor evidence="2">
        <name>FAD</name>
        <dbReference type="ChEBI" id="CHEBI:57692"/>
    </cofactor>
</comment>
<evidence type="ECO:0000313" key="6">
    <source>
        <dbReference type="EMBL" id="CAH0559285.1"/>
    </source>
</evidence>
<evidence type="ECO:0000313" key="7">
    <source>
        <dbReference type="Proteomes" id="UP001154078"/>
    </source>
</evidence>
<evidence type="ECO:0000256" key="4">
    <source>
        <dbReference type="SAM" id="SignalP"/>
    </source>
</evidence>
<dbReference type="GO" id="GO:0050660">
    <property type="term" value="F:flavin adenine dinucleotide binding"/>
    <property type="evidence" value="ECO:0007669"/>
    <property type="project" value="InterPro"/>
</dbReference>
<reference evidence="6" key="1">
    <citation type="submission" date="2021-12" db="EMBL/GenBank/DDBJ databases">
        <authorList>
            <person name="King R."/>
        </authorList>
    </citation>
    <scope>NUCLEOTIDE SEQUENCE</scope>
</reference>
<name>A0A9P0FKS4_BRAAE</name>
<dbReference type="EMBL" id="OV121137">
    <property type="protein sequence ID" value="CAH0559285.1"/>
    <property type="molecule type" value="Genomic_DNA"/>
</dbReference>
<dbReference type="InterPro" id="IPR007867">
    <property type="entry name" value="GMC_OxRtase_C"/>
</dbReference>
<comment type="similarity">
    <text evidence="1">Belongs to the GMC oxidoreductase family.</text>
</comment>
<keyword evidence="7" id="KW-1185">Reference proteome</keyword>
<dbReference type="Gene3D" id="3.30.560.10">
    <property type="entry name" value="Glucose Oxidase, domain 3"/>
    <property type="match status" value="1"/>
</dbReference>
<protein>
    <recommendedName>
        <fullName evidence="5">Glucose-methanol-choline oxidoreductase N-terminal domain-containing protein</fullName>
    </recommendedName>
</protein>
<dbReference type="PROSITE" id="PS00624">
    <property type="entry name" value="GMC_OXRED_2"/>
    <property type="match status" value="1"/>
</dbReference>
<dbReference type="SUPFAM" id="SSF51905">
    <property type="entry name" value="FAD/NAD(P)-binding domain"/>
    <property type="match status" value="1"/>
</dbReference>
<dbReference type="PANTHER" id="PTHR11552:SF158">
    <property type="entry name" value="GH23626P-RELATED"/>
    <property type="match status" value="1"/>
</dbReference>
<dbReference type="InterPro" id="IPR012132">
    <property type="entry name" value="GMC_OxRdtase"/>
</dbReference>
<evidence type="ECO:0000259" key="5">
    <source>
        <dbReference type="PROSITE" id="PS00624"/>
    </source>
</evidence>
<dbReference type="AlphaFoldDB" id="A0A9P0FKS4"/>
<dbReference type="GO" id="GO:0016614">
    <property type="term" value="F:oxidoreductase activity, acting on CH-OH group of donors"/>
    <property type="evidence" value="ECO:0007669"/>
    <property type="project" value="InterPro"/>
</dbReference>
<dbReference type="InterPro" id="IPR000172">
    <property type="entry name" value="GMC_OxRdtase_N"/>
</dbReference>
<keyword evidence="4" id="KW-0732">Signal</keyword>
<sequence>MLFKAVIYLLIIINININAYINNNKIESLSTEEQIKYYEQLIDKKNGKSFWYQVDENAERYKADASQVKEFGDFDFIIVGSGAAGSVLAKRLSEVPEWKILLIEAGDLPDESTRMPALGVANLASDYNWGFFSVPQKNGCQGYQGKRCNMARGRGVGGTTLINGAMLSRSNHKDLDQLNAIVEGWSYKDMLPYMLKFENHTKTRDDAPSNPDYHNTKGEMPSQFNSINNSRTHAFYKGCQQLGYNYTDYNSGGQVGCSPVQFYINNGRRVDAGSAFVLPIMDKPNFKLMTNSLAIKIKIDPASKIAEGVYFSYKNQIYYAGARKEVILSAGAIQSPQLLMLSGMGPKEHLDSVGIRTLFDLPVGKNLRDHHSMTFVAQHNQTDDNYKSPREDIEDYINGHGRLTSDQAIASVIWFPTKIQEDKTHPDTEYIIMPYFSTTTTINNTPRYTFASILAQVLGVDLRFPFMLGVFINLKTKSVGSVTLKSSSPYDYPLIDPNIFGNQDDLEHLYQTYLGVQEHFNTPAMKAIGAHMAKLSVSKCNKFNEKSRKYWYCILRHLAFPTYHPIGTCSMGTDPKKSVTDKDMKVHHFNNLRVCDASIFPFTHSNNPVVIIMAAAEKLADTIKQSYLYKA</sequence>
<evidence type="ECO:0000256" key="1">
    <source>
        <dbReference type="ARBA" id="ARBA00010790"/>
    </source>
</evidence>
<feature type="domain" description="Glucose-methanol-choline oxidoreductase N-terminal" evidence="5">
    <location>
        <begin position="331"/>
        <end position="345"/>
    </location>
</feature>
<dbReference type="SUPFAM" id="SSF54373">
    <property type="entry name" value="FAD-linked reductases, C-terminal domain"/>
    <property type="match status" value="1"/>
</dbReference>
<keyword evidence="2" id="KW-0274">FAD</keyword>
<dbReference type="InterPro" id="IPR036188">
    <property type="entry name" value="FAD/NAD-bd_sf"/>
</dbReference>
<proteinExistence type="inferred from homology"/>
<dbReference type="PIRSF" id="PIRSF000137">
    <property type="entry name" value="Alcohol_oxidase"/>
    <property type="match status" value="1"/>
</dbReference>
<gene>
    <name evidence="6" type="ORF">MELIAE_LOCUS9401</name>
</gene>
<evidence type="ECO:0000256" key="3">
    <source>
        <dbReference type="SAM" id="MobiDB-lite"/>
    </source>
</evidence>
<organism evidence="6 7">
    <name type="scientific">Brassicogethes aeneus</name>
    <name type="common">Rape pollen beetle</name>
    <name type="synonym">Meligethes aeneus</name>
    <dbReference type="NCBI Taxonomy" id="1431903"/>
    <lineage>
        <taxon>Eukaryota</taxon>
        <taxon>Metazoa</taxon>
        <taxon>Ecdysozoa</taxon>
        <taxon>Arthropoda</taxon>
        <taxon>Hexapoda</taxon>
        <taxon>Insecta</taxon>
        <taxon>Pterygota</taxon>
        <taxon>Neoptera</taxon>
        <taxon>Endopterygota</taxon>
        <taxon>Coleoptera</taxon>
        <taxon>Polyphaga</taxon>
        <taxon>Cucujiformia</taxon>
        <taxon>Nitidulidae</taxon>
        <taxon>Meligethinae</taxon>
        <taxon>Brassicogethes</taxon>
    </lineage>
</organism>
<dbReference type="OrthoDB" id="269227at2759"/>
<feature type="signal peptide" evidence="4">
    <location>
        <begin position="1"/>
        <end position="19"/>
    </location>
</feature>
<dbReference type="PANTHER" id="PTHR11552">
    <property type="entry name" value="GLUCOSE-METHANOL-CHOLINE GMC OXIDOREDUCTASE"/>
    <property type="match status" value="1"/>
</dbReference>
<dbReference type="Proteomes" id="UP001154078">
    <property type="component" value="Chromosome 6"/>
</dbReference>
<dbReference type="Gene3D" id="3.50.50.60">
    <property type="entry name" value="FAD/NAD(P)-binding domain"/>
    <property type="match status" value="1"/>
</dbReference>
<feature type="chain" id="PRO_5040133054" description="Glucose-methanol-choline oxidoreductase N-terminal domain-containing protein" evidence="4">
    <location>
        <begin position="20"/>
        <end position="631"/>
    </location>
</feature>
<dbReference type="Pfam" id="PF05199">
    <property type="entry name" value="GMC_oxred_C"/>
    <property type="match status" value="1"/>
</dbReference>
<accession>A0A9P0FKS4</accession>
<feature type="region of interest" description="Disordered" evidence="3">
    <location>
        <begin position="202"/>
        <end position="224"/>
    </location>
</feature>
<feature type="binding site" evidence="2">
    <location>
        <position position="159"/>
    </location>
    <ligand>
        <name>FAD</name>
        <dbReference type="ChEBI" id="CHEBI:57692"/>
    </ligand>
</feature>